<comment type="caution">
    <text evidence="1">The sequence shown here is derived from an EMBL/GenBank/DDBJ whole genome shotgun (WGS) entry which is preliminary data.</text>
</comment>
<evidence type="ECO:0000313" key="2">
    <source>
        <dbReference type="Proteomes" id="UP000886998"/>
    </source>
</evidence>
<protein>
    <submittedName>
        <fullName evidence="1">Uncharacterized protein</fullName>
    </submittedName>
</protein>
<reference evidence="1" key="1">
    <citation type="submission" date="2020-08" db="EMBL/GenBank/DDBJ databases">
        <title>Multicomponent nature underlies the extraordinary mechanical properties of spider dragline silk.</title>
        <authorList>
            <person name="Kono N."/>
            <person name="Nakamura H."/>
            <person name="Mori M."/>
            <person name="Yoshida Y."/>
            <person name="Ohtoshi R."/>
            <person name="Malay A.D."/>
            <person name="Moran D.A.P."/>
            <person name="Tomita M."/>
            <person name="Numata K."/>
            <person name="Arakawa K."/>
        </authorList>
    </citation>
    <scope>NUCLEOTIDE SEQUENCE</scope>
</reference>
<dbReference type="AlphaFoldDB" id="A0A8X6XNG0"/>
<dbReference type="EMBL" id="BMAV01010918">
    <property type="protein sequence ID" value="GFY56353.1"/>
    <property type="molecule type" value="Genomic_DNA"/>
</dbReference>
<keyword evidence="2" id="KW-1185">Reference proteome</keyword>
<accession>A0A8X6XNG0</accession>
<gene>
    <name evidence="1" type="ORF">TNIN_70161</name>
</gene>
<sequence>MRLQQCFPTFLRFRRLTRWLSICSALLKLNLPNTILASFITIRREEFPSLNKSTVKYNADSTIVSPESKCLGANRQIMELKLLFVHFVCGHLNISRVNHPLII</sequence>
<name>A0A8X6XNG0_9ARAC</name>
<evidence type="ECO:0000313" key="1">
    <source>
        <dbReference type="EMBL" id="GFY56353.1"/>
    </source>
</evidence>
<proteinExistence type="predicted"/>
<dbReference type="Proteomes" id="UP000886998">
    <property type="component" value="Unassembled WGS sequence"/>
</dbReference>
<organism evidence="1 2">
    <name type="scientific">Trichonephila inaurata madagascariensis</name>
    <dbReference type="NCBI Taxonomy" id="2747483"/>
    <lineage>
        <taxon>Eukaryota</taxon>
        <taxon>Metazoa</taxon>
        <taxon>Ecdysozoa</taxon>
        <taxon>Arthropoda</taxon>
        <taxon>Chelicerata</taxon>
        <taxon>Arachnida</taxon>
        <taxon>Araneae</taxon>
        <taxon>Araneomorphae</taxon>
        <taxon>Entelegynae</taxon>
        <taxon>Araneoidea</taxon>
        <taxon>Nephilidae</taxon>
        <taxon>Trichonephila</taxon>
        <taxon>Trichonephila inaurata</taxon>
    </lineage>
</organism>